<evidence type="ECO:0000256" key="2">
    <source>
        <dbReference type="SAM" id="MobiDB-lite"/>
    </source>
</evidence>
<reference evidence="4 5" key="1">
    <citation type="submission" date="2024-09" db="EMBL/GenBank/DDBJ databases">
        <authorList>
            <person name="Sun Q."/>
            <person name="Mori K."/>
        </authorList>
    </citation>
    <scope>NUCLEOTIDE SEQUENCE [LARGE SCALE GENOMIC DNA]</scope>
    <source>
        <strain evidence="4 5">JCM 15389</strain>
    </source>
</reference>
<dbReference type="NCBIfam" id="TIGR00229">
    <property type="entry name" value="sensory_box"/>
    <property type="match status" value="1"/>
</dbReference>
<gene>
    <name evidence="4" type="ORF">ACFFRE_07565</name>
</gene>
<dbReference type="Proteomes" id="UP001589788">
    <property type="component" value="Unassembled WGS sequence"/>
</dbReference>
<feature type="region of interest" description="Disordered" evidence="2">
    <location>
        <begin position="276"/>
        <end position="300"/>
    </location>
</feature>
<dbReference type="InterPro" id="IPR035965">
    <property type="entry name" value="PAS-like_dom_sf"/>
</dbReference>
<dbReference type="SUPFAM" id="SSF55073">
    <property type="entry name" value="Nucleotide cyclase"/>
    <property type="match status" value="1"/>
</dbReference>
<feature type="region of interest" description="Disordered" evidence="2">
    <location>
        <begin position="342"/>
        <end position="362"/>
    </location>
</feature>
<dbReference type="SMART" id="SM00267">
    <property type="entry name" value="GGDEF"/>
    <property type="match status" value="1"/>
</dbReference>
<evidence type="ECO:0000259" key="3">
    <source>
        <dbReference type="PROSITE" id="PS50887"/>
    </source>
</evidence>
<sequence length="362" mass="37778">MPLGEHRPHEPDPGALALEVAVLRQELARTQAELAEARALAELVERSPHPALVHDGCTVLWANDAAAHLVELESGQAFVGMQLVDVVEPSSQEAARERIAATLRGEQLPTPGEFVVRTRSGRRVVVETRASRTVWRGVPAVYIVVWDVTARREHAAQLAWAATHDTLTGLLNREGIRAHLDHDLGARPCADPDHTPAQTVAALLVDLDGFKAVNDRHGHAAGDAFLQAVAGSLQQAAGDHPLGRLGGDEFLCLLRDPAPGEPEALAERLAAAVAETAQPPAPPTADSATTSPAPAQMPARAATGAAAPAVTASIGVAIGRTGQVSPSALLAAADAAMYRAKRRGVSHETVDLTSVPSAPARG</sequence>
<dbReference type="Gene3D" id="3.30.450.20">
    <property type="entry name" value="PAS domain"/>
    <property type="match status" value="1"/>
</dbReference>
<dbReference type="InterPro" id="IPR000014">
    <property type="entry name" value="PAS"/>
</dbReference>
<protein>
    <submittedName>
        <fullName evidence="4">GGDEF domain-containing protein</fullName>
    </submittedName>
</protein>
<evidence type="ECO:0000313" key="4">
    <source>
        <dbReference type="EMBL" id="MFC0082004.1"/>
    </source>
</evidence>
<feature type="coiled-coil region" evidence="1">
    <location>
        <begin position="20"/>
        <end position="47"/>
    </location>
</feature>
<evidence type="ECO:0000256" key="1">
    <source>
        <dbReference type="SAM" id="Coils"/>
    </source>
</evidence>
<name>A0ABV6C6Q2_9ACTN</name>
<dbReference type="CDD" id="cd01949">
    <property type="entry name" value="GGDEF"/>
    <property type="match status" value="1"/>
</dbReference>
<dbReference type="EMBL" id="JBHLYQ010000063">
    <property type="protein sequence ID" value="MFC0082004.1"/>
    <property type="molecule type" value="Genomic_DNA"/>
</dbReference>
<dbReference type="SUPFAM" id="SSF55785">
    <property type="entry name" value="PYP-like sensor domain (PAS domain)"/>
    <property type="match status" value="1"/>
</dbReference>
<dbReference type="InterPro" id="IPR043128">
    <property type="entry name" value="Rev_trsase/Diguanyl_cyclase"/>
</dbReference>
<dbReference type="InterPro" id="IPR029787">
    <property type="entry name" value="Nucleotide_cyclase"/>
</dbReference>
<keyword evidence="5" id="KW-1185">Reference proteome</keyword>
<dbReference type="InterPro" id="IPR000160">
    <property type="entry name" value="GGDEF_dom"/>
</dbReference>
<dbReference type="PANTHER" id="PTHR44757:SF2">
    <property type="entry name" value="BIOFILM ARCHITECTURE MAINTENANCE PROTEIN MBAA"/>
    <property type="match status" value="1"/>
</dbReference>
<dbReference type="NCBIfam" id="TIGR00254">
    <property type="entry name" value="GGDEF"/>
    <property type="match status" value="1"/>
</dbReference>
<dbReference type="PROSITE" id="PS50887">
    <property type="entry name" value="GGDEF"/>
    <property type="match status" value="1"/>
</dbReference>
<dbReference type="Pfam" id="PF08448">
    <property type="entry name" value="PAS_4"/>
    <property type="match status" value="1"/>
</dbReference>
<keyword evidence="1" id="KW-0175">Coiled coil</keyword>
<dbReference type="Gene3D" id="3.30.70.270">
    <property type="match status" value="1"/>
</dbReference>
<proteinExistence type="predicted"/>
<dbReference type="InterPro" id="IPR013656">
    <property type="entry name" value="PAS_4"/>
</dbReference>
<dbReference type="Pfam" id="PF00990">
    <property type="entry name" value="GGDEF"/>
    <property type="match status" value="1"/>
</dbReference>
<dbReference type="RefSeq" id="WP_377789375.1">
    <property type="nucleotide sequence ID" value="NZ_JBHLYQ010000063.1"/>
</dbReference>
<organism evidence="4 5">
    <name type="scientific">Aciditerrimonas ferrireducens</name>
    <dbReference type="NCBI Taxonomy" id="667306"/>
    <lineage>
        <taxon>Bacteria</taxon>
        <taxon>Bacillati</taxon>
        <taxon>Actinomycetota</taxon>
        <taxon>Acidimicrobiia</taxon>
        <taxon>Acidimicrobiales</taxon>
        <taxon>Acidimicrobiaceae</taxon>
        <taxon>Aciditerrimonas</taxon>
    </lineage>
</organism>
<dbReference type="PANTHER" id="PTHR44757">
    <property type="entry name" value="DIGUANYLATE CYCLASE DGCP"/>
    <property type="match status" value="1"/>
</dbReference>
<comment type="caution">
    <text evidence="4">The sequence shown here is derived from an EMBL/GenBank/DDBJ whole genome shotgun (WGS) entry which is preliminary data.</text>
</comment>
<accession>A0ABV6C6Q2</accession>
<evidence type="ECO:0000313" key="5">
    <source>
        <dbReference type="Proteomes" id="UP001589788"/>
    </source>
</evidence>
<feature type="domain" description="GGDEF" evidence="3">
    <location>
        <begin position="198"/>
        <end position="353"/>
    </location>
</feature>
<dbReference type="InterPro" id="IPR052155">
    <property type="entry name" value="Biofilm_reg_signaling"/>
</dbReference>